<feature type="transmembrane region" description="Helical" evidence="5">
    <location>
        <begin position="284"/>
        <end position="301"/>
    </location>
</feature>
<dbReference type="EMBL" id="PYGK01000006">
    <property type="protein sequence ID" value="PSL29773.1"/>
    <property type="molecule type" value="Genomic_DNA"/>
</dbReference>
<dbReference type="GO" id="GO:0022857">
    <property type="term" value="F:transmembrane transporter activity"/>
    <property type="evidence" value="ECO:0007669"/>
    <property type="project" value="InterPro"/>
</dbReference>
<feature type="transmembrane region" description="Helical" evidence="5">
    <location>
        <begin position="417"/>
        <end position="437"/>
    </location>
</feature>
<proteinExistence type="predicted"/>
<dbReference type="InterPro" id="IPR011701">
    <property type="entry name" value="MFS"/>
</dbReference>
<evidence type="ECO:0000256" key="4">
    <source>
        <dbReference type="ARBA" id="ARBA00023136"/>
    </source>
</evidence>
<evidence type="ECO:0000256" key="5">
    <source>
        <dbReference type="SAM" id="Phobius"/>
    </source>
</evidence>
<dbReference type="Proteomes" id="UP000240978">
    <property type="component" value="Unassembled WGS sequence"/>
</dbReference>
<dbReference type="Gene3D" id="1.20.1250.20">
    <property type="entry name" value="MFS general substrate transporter like domains"/>
    <property type="match status" value="1"/>
</dbReference>
<gene>
    <name evidence="6" type="ORF">CLV42_106108</name>
</gene>
<name>A0A2P8G720_9BACT</name>
<dbReference type="AlphaFoldDB" id="A0A2P8G720"/>
<evidence type="ECO:0000313" key="7">
    <source>
        <dbReference type="Proteomes" id="UP000240978"/>
    </source>
</evidence>
<comment type="caution">
    <text evidence="6">The sequence shown here is derived from an EMBL/GenBank/DDBJ whole genome shotgun (WGS) entry which is preliminary data.</text>
</comment>
<dbReference type="PANTHER" id="PTHR23501">
    <property type="entry name" value="MAJOR FACILITATOR SUPERFAMILY"/>
    <property type="match status" value="1"/>
</dbReference>
<feature type="transmembrane region" description="Helical" evidence="5">
    <location>
        <begin position="321"/>
        <end position="342"/>
    </location>
</feature>
<evidence type="ECO:0000313" key="6">
    <source>
        <dbReference type="EMBL" id="PSL29773.1"/>
    </source>
</evidence>
<keyword evidence="2 5" id="KW-0812">Transmembrane</keyword>
<feature type="transmembrane region" description="Helical" evidence="5">
    <location>
        <begin position="92"/>
        <end position="111"/>
    </location>
</feature>
<feature type="transmembrane region" description="Helical" evidence="5">
    <location>
        <begin position="248"/>
        <end position="264"/>
    </location>
</feature>
<dbReference type="InterPro" id="IPR036259">
    <property type="entry name" value="MFS_trans_sf"/>
</dbReference>
<feature type="transmembrane region" description="Helical" evidence="5">
    <location>
        <begin position="24"/>
        <end position="42"/>
    </location>
</feature>
<feature type="transmembrane region" description="Helical" evidence="5">
    <location>
        <begin position="117"/>
        <end position="139"/>
    </location>
</feature>
<reference evidence="6 7" key="1">
    <citation type="submission" date="2018-03" db="EMBL/GenBank/DDBJ databases">
        <title>Genomic Encyclopedia of Archaeal and Bacterial Type Strains, Phase II (KMG-II): from individual species to whole genera.</title>
        <authorList>
            <person name="Goeker M."/>
        </authorList>
    </citation>
    <scope>NUCLEOTIDE SEQUENCE [LARGE SCALE GENOMIC DNA]</scope>
    <source>
        <strain evidence="6 7">DSM 18107</strain>
    </source>
</reference>
<evidence type="ECO:0000256" key="1">
    <source>
        <dbReference type="ARBA" id="ARBA00004141"/>
    </source>
</evidence>
<dbReference type="Pfam" id="PF07690">
    <property type="entry name" value="MFS_1"/>
    <property type="match status" value="1"/>
</dbReference>
<comment type="subcellular location">
    <subcellularLocation>
        <location evidence="1">Membrane</location>
        <topology evidence="1">Multi-pass membrane protein</topology>
    </subcellularLocation>
</comment>
<dbReference type="GO" id="GO:0005886">
    <property type="term" value="C:plasma membrane"/>
    <property type="evidence" value="ECO:0007669"/>
    <property type="project" value="TreeGrafter"/>
</dbReference>
<feature type="transmembrane region" description="Helical" evidence="5">
    <location>
        <begin position="217"/>
        <end position="236"/>
    </location>
</feature>
<dbReference type="PANTHER" id="PTHR23501:SF5">
    <property type="entry name" value="TRANSPORT PROTEIN"/>
    <property type="match status" value="1"/>
</dbReference>
<feature type="transmembrane region" description="Helical" evidence="5">
    <location>
        <begin position="349"/>
        <end position="370"/>
    </location>
</feature>
<evidence type="ECO:0000256" key="2">
    <source>
        <dbReference type="ARBA" id="ARBA00022692"/>
    </source>
</evidence>
<dbReference type="SUPFAM" id="SSF103473">
    <property type="entry name" value="MFS general substrate transporter"/>
    <property type="match status" value="1"/>
</dbReference>
<feature type="transmembrane region" description="Helical" evidence="5">
    <location>
        <begin position="151"/>
        <end position="174"/>
    </location>
</feature>
<keyword evidence="4 5" id="KW-0472">Membrane</keyword>
<evidence type="ECO:0000256" key="3">
    <source>
        <dbReference type="ARBA" id="ARBA00022989"/>
    </source>
</evidence>
<feature type="transmembrane region" description="Helical" evidence="5">
    <location>
        <begin position="62"/>
        <end position="80"/>
    </location>
</feature>
<feature type="transmembrane region" description="Helical" evidence="5">
    <location>
        <begin position="186"/>
        <end position="205"/>
    </location>
</feature>
<protein>
    <submittedName>
        <fullName evidence="6">MFS transporter</fullName>
    </submittedName>
</protein>
<feature type="transmembrane region" description="Helical" evidence="5">
    <location>
        <begin position="502"/>
        <end position="523"/>
    </location>
</feature>
<accession>A0A2P8G720</accession>
<sequence length="540" mass="61206">MRLFQSVREMAEQTSIFKPWASEWLIRAVIFLNLLPSMLVFGLSTASGPGAAGYYGIEPADVQYSMVLFYASLAGFFALERRFFVFIASKEYLIIGTVIQIIASYGCYITRDLHILLGLRFIQGMANCVTTSVCITLVFSRLRSHRAREMGYSLFYGILLCITAITTLLTAPIIDAFDYNALYKWMIFMYVPGAALLVLIMNPVRLNRKFPLYQLDWASYVIYTSALCLLGYILLYGQQYFWWSDERIMAATIGLIMLAIIHVFRQRSLKRPYLSLEVFRYRNYVIGVGLLLVLYVCRGALNITTNYFMTVLGMDPRHLSYILLANIGGVIGGVLYSSRWIVLKRSVRWIWIIGFALLLIFHLWMHVLFATQADAPTFIVPLILQGLGAGMLMAPMIVYAISSVPPHLGSTASATGVLFRFTGFCLSIALINYFQLFSRKVHYNRYLDLVTSLDPFVTERLEGYQKAVTAKGIPADQAVKMANGLLYRSADIQAQIRFSMDYYYLISCLLAVIILLIALLPYLNRTVINLRNNQPAPASY</sequence>
<keyword evidence="7" id="KW-1185">Reference proteome</keyword>
<keyword evidence="3 5" id="KW-1133">Transmembrane helix</keyword>
<organism evidence="6 7">
    <name type="scientific">Chitinophaga ginsengisoli</name>
    <dbReference type="NCBI Taxonomy" id="363837"/>
    <lineage>
        <taxon>Bacteria</taxon>
        <taxon>Pseudomonadati</taxon>
        <taxon>Bacteroidota</taxon>
        <taxon>Chitinophagia</taxon>
        <taxon>Chitinophagales</taxon>
        <taxon>Chitinophagaceae</taxon>
        <taxon>Chitinophaga</taxon>
    </lineage>
</organism>
<feature type="transmembrane region" description="Helical" evidence="5">
    <location>
        <begin position="382"/>
        <end position="405"/>
    </location>
</feature>